<evidence type="ECO:0000256" key="1">
    <source>
        <dbReference type="ARBA" id="ARBA00002550"/>
    </source>
</evidence>
<dbReference type="PROSITE" id="PS50005">
    <property type="entry name" value="TPR"/>
    <property type="match status" value="3"/>
</dbReference>
<dbReference type="Pfam" id="PF19440">
    <property type="entry name" value="TTC7_N"/>
    <property type="match status" value="3"/>
</dbReference>
<comment type="function">
    <text evidence="1">Involved in endocytosis.</text>
</comment>
<keyword evidence="3" id="KW-0802">TPR repeat</keyword>
<feature type="repeat" description="TPR" evidence="3">
    <location>
        <begin position="828"/>
        <end position="861"/>
    </location>
</feature>
<comment type="similarity">
    <text evidence="2">Belongs to the YPP1 family.</text>
</comment>
<sequence length="908" mass="103334">MTSKKSHTLRIESEIDRNREDGNWKKVIQLADHLKVQYPSNECLANFLSGEARLESFLEQTPPIDANIVKARNGLTETRKYLLLAANEKDKQALVVLDAHLLLGKLHYAMGMYEDAIHHYQQAELDTLTEKQLPCRSLRIIAESYAIKEKERSFTLDTDKHLSCRRLRIIAESYAIKGLCLERLPPHSKSKYKITEWQEQIIKCYEISGDLTLVYLQEQDKIAMQQQNGISTINTNNTGTYSTPTPISTKHIGPILETALQRAPILYIQTGNIQAAVNRYREILSAVESTTTQSLRVTLTRQLAEVLLRGISGTDYKPPDEQTDTMGMITNIYIRINIAEYSEEEKFIYINIAAAVSNRRVNHYSGANLSDSPWKPKKYAGPNMFVPRNEYEESILLLLISEAMAVRDAVLSQSPEFKEARIHAFENATAIYDLLTVVVVRWSQVELLHESFERAMKFSHEEVHIWTQYALCLISMGRYMHAYRVLKVVARLSPQKVMPCLLAARLCYEQLNMINEGIEWSQKALQREMASPQGMQSRCHLYIGIGHSMLSTNTIVKQDKVSHTNTAMDCFQKAQQCDPNDHLAEYYLAHEYAINRQITDAIVHVKIALNLRAEHIPSLHLFALLLSAHKQYSEALHVINSVLEEYPDNLNFLYVKAHLELRSIGGVDALYTISHMLHLWKSLYEDQTNVNCNEQQSEKRSETRSVFQLYTSEMSDKDSSSLHAQSLAASKVEQALSEVASSISSFTPKPGPQRAWLLQLQIWLLLTEVFLILDQPNGAVLSLQEATNIFPLSHHIMYTRGLLHEYKLEYTEAKQCYQNAVSINPSHIKSLQHLGLVYHYLGSQRLAEKTLRDAAKIDPNSHQTWYNLGMVLESLGEVEAASDCMATALEVETTNPILPILSIPVTFE</sequence>
<feature type="repeat" description="TPR" evidence="3">
    <location>
        <begin position="862"/>
        <end position="895"/>
    </location>
</feature>
<dbReference type="InterPro" id="IPR019734">
    <property type="entry name" value="TPR_rpt"/>
</dbReference>
<feature type="domain" description="Tetratricopeptide repeat protein 7 N-terminal" evidence="4">
    <location>
        <begin position="4"/>
        <end position="148"/>
    </location>
</feature>
<dbReference type="SMART" id="SM00028">
    <property type="entry name" value="TPR"/>
    <property type="match status" value="8"/>
</dbReference>
<dbReference type="InterPro" id="IPR011990">
    <property type="entry name" value="TPR-like_helical_dom_sf"/>
</dbReference>
<feature type="domain" description="Tetratricopeptide repeat protein 7 N-terminal" evidence="4">
    <location>
        <begin position="373"/>
        <end position="451"/>
    </location>
</feature>
<dbReference type="PANTHER" id="PTHR23083:SF464">
    <property type="entry name" value="TETRATRICOPEPTIDE REPEAT DOMAIN 7, ISOFORM A"/>
    <property type="match status" value="1"/>
</dbReference>
<evidence type="ECO:0000313" key="5">
    <source>
        <dbReference type="EMBL" id="KAG5312707.1"/>
    </source>
</evidence>
<accession>A0A836EW18</accession>
<proteinExistence type="inferred from homology"/>
<evidence type="ECO:0000256" key="2">
    <source>
        <dbReference type="ARBA" id="ARBA00038251"/>
    </source>
</evidence>
<dbReference type="GO" id="GO:0046854">
    <property type="term" value="P:phosphatidylinositol phosphate biosynthetic process"/>
    <property type="evidence" value="ECO:0007669"/>
    <property type="project" value="TreeGrafter"/>
</dbReference>
<dbReference type="InterPro" id="IPR045819">
    <property type="entry name" value="TTC7_N"/>
</dbReference>
<feature type="repeat" description="TPR" evidence="3">
    <location>
        <begin position="794"/>
        <end position="827"/>
    </location>
</feature>
<feature type="domain" description="Tetratricopeptide repeat protein 7 N-terminal" evidence="4">
    <location>
        <begin position="159"/>
        <end position="324"/>
    </location>
</feature>
<evidence type="ECO:0000259" key="4">
    <source>
        <dbReference type="Pfam" id="PF19440"/>
    </source>
</evidence>
<protein>
    <submittedName>
        <fullName evidence="5">TTC7B protein</fullName>
    </submittedName>
</protein>
<dbReference type="PANTHER" id="PTHR23083">
    <property type="entry name" value="TETRATRICOPEPTIDE REPEAT PROTEIN, TPR"/>
    <property type="match status" value="1"/>
</dbReference>
<evidence type="ECO:0000313" key="6">
    <source>
        <dbReference type="Proteomes" id="UP000667349"/>
    </source>
</evidence>
<dbReference type="SUPFAM" id="SSF48439">
    <property type="entry name" value="Protein prenylyltransferase"/>
    <property type="match status" value="1"/>
</dbReference>
<organism evidence="5 6">
    <name type="scientific">Acromyrmex insinuator</name>
    <dbReference type="NCBI Taxonomy" id="230686"/>
    <lineage>
        <taxon>Eukaryota</taxon>
        <taxon>Metazoa</taxon>
        <taxon>Ecdysozoa</taxon>
        <taxon>Arthropoda</taxon>
        <taxon>Hexapoda</taxon>
        <taxon>Insecta</taxon>
        <taxon>Pterygota</taxon>
        <taxon>Neoptera</taxon>
        <taxon>Endopterygota</taxon>
        <taxon>Hymenoptera</taxon>
        <taxon>Apocrita</taxon>
        <taxon>Aculeata</taxon>
        <taxon>Formicoidea</taxon>
        <taxon>Formicidae</taxon>
        <taxon>Myrmicinae</taxon>
        <taxon>Acromyrmex</taxon>
    </lineage>
</organism>
<dbReference type="GO" id="GO:0005886">
    <property type="term" value="C:plasma membrane"/>
    <property type="evidence" value="ECO:0007669"/>
    <property type="project" value="TreeGrafter"/>
</dbReference>
<gene>
    <name evidence="5" type="primary">Ttc7b</name>
    <name evidence="5" type="ORF">G6Z75_0008750</name>
</gene>
<dbReference type="GO" id="GO:0072659">
    <property type="term" value="P:protein localization to plasma membrane"/>
    <property type="evidence" value="ECO:0007669"/>
    <property type="project" value="TreeGrafter"/>
</dbReference>
<feature type="non-terminal residue" evidence="5">
    <location>
        <position position="1"/>
    </location>
</feature>
<dbReference type="Gene3D" id="1.25.40.10">
    <property type="entry name" value="Tetratricopeptide repeat domain"/>
    <property type="match status" value="2"/>
</dbReference>
<dbReference type="SUPFAM" id="SSF48452">
    <property type="entry name" value="TPR-like"/>
    <property type="match status" value="1"/>
</dbReference>
<comment type="caution">
    <text evidence="5">The sequence shown here is derived from an EMBL/GenBank/DDBJ whole genome shotgun (WGS) entry which is preliminary data.</text>
</comment>
<dbReference type="EMBL" id="JAANHZ010000306">
    <property type="protein sequence ID" value="KAG5312707.1"/>
    <property type="molecule type" value="Genomic_DNA"/>
</dbReference>
<dbReference type="AlphaFoldDB" id="A0A836EW18"/>
<name>A0A836EW18_9HYME</name>
<reference evidence="5" key="1">
    <citation type="submission" date="2020-02" db="EMBL/GenBank/DDBJ databases">
        <title>Relaxed selection underlies rapid genomic changes in the transitions from sociality to social parasitism in ants.</title>
        <authorList>
            <person name="Bi X."/>
        </authorList>
    </citation>
    <scope>NUCLEOTIDE SEQUENCE</scope>
    <source>
        <strain evidence="5">BGI-DK2013a</strain>
        <tissue evidence="5">Whole body</tissue>
    </source>
</reference>
<keyword evidence="6" id="KW-1185">Reference proteome</keyword>
<evidence type="ECO:0000256" key="3">
    <source>
        <dbReference type="PROSITE-ProRule" id="PRU00339"/>
    </source>
</evidence>
<dbReference type="Pfam" id="PF13181">
    <property type="entry name" value="TPR_8"/>
    <property type="match status" value="3"/>
</dbReference>
<dbReference type="Proteomes" id="UP000667349">
    <property type="component" value="Unassembled WGS sequence"/>
</dbReference>
<feature type="non-terminal residue" evidence="5">
    <location>
        <position position="908"/>
    </location>
</feature>
<dbReference type="FunFam" id="1.25.40.10:FF:000421">
    <property type="entry name" value="Tetratricopeptide repeat domain 7B"/>
    <property type="match status" value="1"/>
</dbReference>
<dbReference type="InterPro" id="IPR051722">
    <property type="entry name" value="Endocytosis_PI4K-reg_protein"/>
</dbReference>